<feature type="region of interest" description="Disordered" evidence="6">
    <location>
        <begin position="186"/>
        <end position="236"/>
    </location>
</feature>
<name>A0A5J4ND27_9TREM</name>
<evidence type="ECO:0000256" key="4">
    <source>
        <dbReference type="ARBA" id="ARBA00039977"/>
    </source>
</evidence>
<evidence type="ECO:0000256" key="6">
    <source>
        <dbReference type="SAM" id="MobiDB-lite"/>
    </source>
</evidence>
<evidence type="ECO:0000256" key="3">
    <source>
        <dbReference type="ARBA" id="ARBA00023274"/>
    </source>
</evidence>
<evidence type="ECO:0000256" key="1">
    <source>
        <dbReference type="ARBA" id="ARBA00006700"/>
    </source>
</evidence>
<accession>A0A5J4ND27</accession>
<keyword evidence="3" id="KW-0687">Ribonucleoprotein</keyword>
<reference evidence="7 8" key="1">
    <citation type="journal article" date="2019" name="Gigascience">
        <title>Whole-genome sequence of the oriental lung fluke Paragonimus westermani.</title>
        <authorList>
            <person name="Oey H."/>
            <person name="Zakrzewski M."/>
            <person name="Narain K."/>
            <person name="Devi K.R."/>
            <person name="Agatsuma T."/>
            <person name="Nawaratna S."/>
            <person name="Gobert G.N."/>
            <person name="Jones M.K."/>
            <person name="Ragan M.A."/>
            <person name="McManus D.P."/>
            <person name="Krause L."/>
        </authorList>
    </citation>
    <scope>NUCLEOTIDE SEQUENCE [LARGE SCALE GENOMIC DNA]</scope>
    <source>
        <strain evidence="7 8">IND2009</strain>
    </source>
</reference>
<protein>
    <recommendedName>
        <fullName evidence="4">Large ribosomal subunit protein uL23m</fullName>
    </recommendedName>
    <alternativeName>
        <fullName evidence="5">39S ribosomal protein L23, mitochondrial</fullName>
    </alternativeName>
</protein>
<dbReference type="GO" id="GO:0005762">
    <property type="term" value="C:mitochondrial large ribosomal subunit"/>
    <property type="evidence" value="ECO:0007669"/>
    <property type="project" value="TreeGrafter"/>
</dbReference>
<evidence type="ECO:0000313" key="7">
    <source>
        <dbReference type="EMBL" id="KAA3673330.1"/>
    </source>
</evidence>
<dbReference type="EMBL" id="QNGE01004013">
    <property type="protein sequence ID" value="KAA3673330.1"/>
    <property type="molecule type" value="Genomic_DNA"/>
</dbReference>
<dbReference type="PANTHER" id="PTHR12059">
    <property type="entry name" value="RIBOSOMAL PROTEIN L23-RELATED"/>
    <property type="match status" value="1"/>
</dbReference>
<keyword evidence="2 7" id="KW-0689">Ribosomal protein</keyword>
<dbReference type="Proteomes" id="UP000324629">
    <property type="component" value="Unassembled WGS sequence"/>
</dbReference>
<sequence>MPYLASFLPINVKNDVYFFRKPLSFSLRSAIPVAPVMRPVIFIRPICLPKTPHYVPLWQRYVEYPKFTPGDPQIRCFLPPFWMKMLYPGPYNPPDHVIFKVHPQMTTMDVQQYLEKIYNVPVLHVRVKMVYHDLEPIDEPSEKVIRRSAEPFMFPPKPERYEKLAYVRLAPNNSFEFPNLFANKRPSSALDSLSSSQKTSDDMSVTTATSNRQPQSSPSPSSDLPPFKQLPGWFVR</sequence>
<dbReference type="InterPro" id="IPR012678">
    <property type="entry name" value="Ribosomal_uL23/eL15/eS24_sf"/>
</dbReference>
<evidence type="ECO:0000313" key="8">
    <source>
        <dbReference type="Proteomes" id="UP000324629"/>
    </source>
</evidence>
<evidence type="ECO:0000256" key="5">
    <source>
        <dbReference type="ARBA" id="ARBA00041375"/>
    </source>
</evidence>
<dbReference type="SUPFAM" id="SSF54189">
    <property type="entry name" value="Ribosomal proteins S24e, L23 and L15e"/>
    <property type="match status" value="1"/>
</dbReference>
<feature type="compositionally biased region" description="Low complexity" evidence="6">
    <location>
        <begin position="187"/>
        <end position="204"/>
    </location>
</feature>
<dbReference type="InterPro" id="IPR013025">
    <property type="entry name" value="Ribosomal_uL23-like"/>
</dbReference>
<comment type="similarity">
    <text evidence="1">Belongs to the universal ribosomal protein uL23 family.</text>
</comment>
<dbReference type="Gene3D" id="3.30.70.330">
    <property type="match status" value="1"/>
</dbReference>
<dbReference type="InterPro" id="IPR012677">
    <property type="entry name" value="Nucleotide-bd_a/b_plait_sf"/>
</dbReference>
<dbReference type="AlphaFoldDB" id="A0A5J4ND27"/>
<proteinExistence type="inferred from homology"/>
<comment type="caution">
    <text evidence="7">The sequence shown here is derived from an EMBL/GenBank/DDBJ whole genome shotgun (WGS) entry which is preliminary data.</text>
</comment>
<dbReference type="GO" id="GO:0003735">
    <property type="term" value="F:structural constituent of ribosome"/>
    <property type="evidence" value="ECO:0007669"/>
    <property type="project" value="InterPro"/>
</dbReference>
<dbReference type="GO" id="GO:0032543">
    <property type="term" value="P:mitochondrial translation"/>
    <property type="evidence" value="ECO:0007669"/>
    <property type="project" value="TreeGrafter"/>
</dbReference>
<feature type="compositionally biased region" description="Low complexity" evidence="6">
    <location>
        <begin position="214"/>
        <end position="226"/>
    </location>
</feature>
<keyword evidence="8" id="KW-1185">Reference proteome</keyword>
<dbReference type="PANTHER" id="PTHR12059:SF5">
    <property type="entry name" value="LARGE RIBOSOMAL SUBUNIT PROTEIN UL23M"/>
    <property type="match status" value="1"/>
</dbReference>
<gene>
    <name evidence="7" type="ORF">DEA37_0012063</name>
</gene>
<evidence type="ECO:0000256" key="2">
    <source>
        <dbReference type="ARBA" id="ARBA00022980"/>
    </source>
</evidence>
<organism evidence="7 8">
    <name type="scientific">Paragonimus westermani</name>
    <dbReference type="NCBI Taxonomy" id="34504"/>
    <lineage>
        <taxon>Eukaryota</taxon>
        <taxon>Metazoa</taxon>
        <taxon>Spiralia</taxon>
        <taxon>Lophotrochozoa</taxon>
        <taxon>Platyhelminthes</taxon>
        <taxon>Trematoda</taxon>
        <taxon>Digenea</taxon>
        <taxon>Plagiorchiida</taxon>
        <taxon>Troglotremata</taxon>
        <taxon>Troglotrematidae</taxon>
        <taxon>Paragonimus</taxon>
    </lineage>
</organism>